<comment type="caution">
    <text evidence="4">The sequence shown here is derived from an EMBL/GenBank/DDBJ whole genome shotgun (WGS) entry which is preliminary data.</text>
</comment>
<evidence type="ECO:0000313" key="4">
    <source>
        <dbReference type="EMBL" id="MFC3882364.1"/>
    </source>
</evidence>
<keyword evidence="1" id="KW-0812">Transmembrane</keyword>
<dbReference type="SMART" id="SM00267">
    <property type="entry name" value="GGDEF"/>
    <property type="match status" value="1"/>
</dbReference>
<dbReference type="InterPro" id="IPR043128">
    <property type="entry name" value="Rev_trsase/Diguanyl_cyclase"/>
</dbReference>
<feature type="domain" description="GGDEF" evidence="3">
    <location>
        <begin position="238"/>
        <end position="370"/>
    </location>
</feature>
<dbReference type="PROSITE" id="PS50887">
    <property type="entry name" value="GGDEF"/>
    <property type="match status" value="1"/>
</dbReference>
<dbReference type="EC" id="2.7.7.65" evidence="4"/>
<evidence type="ECO:0000259" key="2">
    <source>
        <dbReference type="PROSITE" id="PS50112"/>
    </source>
</evidence>
<dbReference type="Proteomes" id="UP001595752">
    <property type="component" value="Unassembled WGS sequence"/>
</dbReference>
<keyword evidence="4" id="KW-0548">Nucleotidyltransferase</keyword>
<dbReference type="Pfam" id="PF13426">
    <property type="entry name" value="PAS_9"/>
    <property type="match status" value="1"/>
</dbReference>
<reference evidence="5" key="1">
    <citation type="journal article" date="2019" name="Int. J. Syst. Evol. Microbiol.">
        <title>The Global Catalogue of Microorganisms (GCM) 10K type strain sequencing project: providing services to taxonomists for standard genome sequencing and annotation.</title>
        <authorList>
            <consortium name="The Broad Institute Genomics Platform"/>
            <consortium name="The Broad Institute Genome Sequencing Center for Infectious Disease"/>
            <person name="Wu L."/>
            <person name="Ma J."/>
        </authorList>
    </citation>
    <scope>NUCLEOTIDE SEQUENCE [LARGE SCALE GENOMIC DNA]</scope>
    <source>
        <strain evidence="5">CCUG 61889</strain>
    </source>
</reference>
<keyword evidence="4" id="KW-0808">Transferase</keyword>
<keyword evidence="1" id="KW-0472">Membrane</keyword>
<feature type="transmembrane region" description="Helical" evidence="1">
    <location>
        <begin position="16"/>
        <end position="33"/>
    </location>
</feature>
<evidence type="ECO:0000259" key="3">
    <source>
        <dbReference type="PROSITE" id="PS50887"/>
    </source>
</evidence>
<keyword evidence="1" id="KW-1133">Transmembrane helix</keyword>
<proteinExistence type="predicted"/>
<gene>
    <name evidence="4" type="ORF">ACFOU2_02005</name>
</gene>
<dbReference type="PROSITE" id="PS50112">
    <property type="entry name" value="PAS"/>
    <property type="match status" value="1"/>
</dbReference>
<dbReference type="InterPro" id="IPR035965">
    <property type="entry name" value="PAS-like_dom_sf"/>
</dbReference>
<dbReference type="RefSeq" id="WP_377911786.1">
    <property type="nucleotide sequence ID" value="NZ_JBHRZT010000009.1"/>
</dbReference>
<dbReference type="InterPro" id="IPR029787">
    <property type="entry name" value="Nucleotide_cyclase"/>
</dbReference>
<dbReference type="SUPFAM" id="SSF55785">
    <property type="entry name" value="PYP-like sensor domain (PAS domain)"/>
    <property type="match status" value="1"/>
</dbReference>
<dbReference type="PANTHER" id="PTHR46663">
    <property type="entry name" value="DIGUANYLATE CYCLASE DGCT-RELATED"/>
    <property type="match status" value="1"/>
</dbReference>
<evidence type="ECO:0000256" key="1">
    <source>
        <dbReference type="SAM" id="Phobius"/>
    </source>
</evidence>
<dbReference type="InterPro" id="IPR000160">
    <property type="entry name" value="GGDEF_dom"/>
</dbReference>
<dbReference type="NCBIfam" id="TIGR00254">
    <property type="entry name" value="GGDEF"/>
    <property type="match status" value="1"/>
</dbReference>
<dbReference type="Pfam" id="PF00990">
    <property type="entry name" value="GGDEF"/>
    <property type="match status" value="1"/>
</dbReference>
<evidence type="ECO:0000313" key="5">
    <source>
        <dbReference type="Proteomes" id="UP001595752"/>
    </source>
</evidence>
<dbReference type="PANTHER" id="PTHR46663:SF2">
    <property type="entry name" value="GGDEF DOMAIN-CONTAINING PROTEIN"/>
    <property type="match status" value="1"/>
</dbReference>
<dbReference type="Gene3D" id="3.30.70.270">
    <property type="match status" value="1"/>
</dbReference>
<keyword evidence="5" id="KW-1185">Reference proteome</keyword>
<dbReference type="InterPro" id="IPR052163">
    <property type="entry name" value="DGC-Regulatory_Protein"/>
</dbReference>
<dbReference type="SMART" id="SM00091">
    <property type="entry name" value="PAS"/>
    <property type="match status" value="1"/>
</dbReference>
<organism evidence="4 5">
    <name type="scientific">Bacillus songklensis</name>
    <dbReference type="NCBI Taxonomy" id="1069116"/>
    <lineage>
        <taxon>Bacteria</taxon>
        <taxon>Bacillati</taxon>
        <taxon>Bacillota</taxon>
        <taxon>Bacilli</taxon>
        <taxon>Bacillales</taxon>
        <taxon>Bacillaceae</taxon>
        <taxon>Bacillus</taxon>
    </lineage>
</organism>
<dbReference type="GO" id="GO:0052621">
    <property type="term" value="F:diguanylate cyclase activity"/>
    <property type="evidence" value="ECO:0007669"/>
    <property type="project" value="UniProtKB-EC"/>
</dbReference>
<dbReference type="CDD" id="cd00130">
    <property type="entry name" value="PAS"/>
    <property type="match status" value="1"/>
</dbReference>
<dbReference type="EMBL" id="JBHRZT010000009">
    <property type="protein sequence ID" value="MFC3882364.1"/>
    <property type="molecule type" value="Genomic_DNA"/>
</dbReference>
<dbReference type="Gene3D" id="3.30.450.20">
    <property type="entry name" value="PAS domain"/>
    <property type="match status" value="1"/>
</dbReference>
<dbReference type="InterPro" id="IPR000014">
    <property type="entry name" value="PAS"/>
</dbReference>
<accession>A0ABV8AXG8</accession>
<protein>
    <submittedName>
        <fullName evidence="4">Diguanylate cyclase domain-containing protein</fullName>
        <ecNumber evidence="4">2.7.7.65</ecNumber>
    </submittedName>
</protein>
<feature type="domain" description="PAS" evidence="2">
    <location>
        <begin position="100"/>
        <end position="154"/>
    </location>
</feature>
<name>A0ABV8AXG8_9BACI</name>
<dbReference type="NCBIfam" id="TIGR00229">
    <property type="entry name" value="sensory_box"/>
    <property type="match status" value="1"/>
</dbReference>
<feature type="transmembrane region" description="Helical" evidence="1">
    <location>
        <begin position="53"/>
        <end position="72"/>
    </location>
</feature>
<sequence length="371" mass="43178">MAELPKGEVNKMKLNHKIRMSLIFMLFTIAVYYKDESILKLLGLHINGVEEEIFDDITLFILLLLFFNVFFLQEKVSKYLQKSREQYRCLIGHSAQPIFVRSEGEFIFVNRACANLLGASHFQELLEKPWMDIIHPDSIETVKEVLLRQQKDKDEVSKYELKVIRFDGKIIHVEVISTPIEYMGKDARELVVLDITQRKQHEELMNHLIYHDQLTGLPNRRFFQETLNQKLDQFKSEKLLAVMFIDLDGFKNVNDTFGHEIGDQLLQEVAKRLNNSVRDRDMAARLAGDEFTVILPEITREDVVQVAERVLEELRLPVILKKNSVKVTSSIGIVFYPHHGDNVETLLKHADQAMYQAKKQGKNNYLIYTGE</sequence>
<dbReference type="CDD" id="cd01949">
    <property type="entry name" value="GGDEF"/>
    <property type="match status" value="1"/>
</dbReference>
<dbReference type="SUPFAM" id="SSF55073">
    <property type="entry name" value="Nucleotide cyclase"/>
    <property type="match status" value="1"/>
</dbReference>